<reference evidence="7 8" key="1">
    <citation type="submission" date="2024-03" db="EMBL/GenBank/DDBJ databases">
        <title>Sulfurimonas sp. HSL3-1.</title>
        <authorList>
            <person name="Wang S."/>
        </authorList>
    </citation>
    <scope>NUCLEOTIDE SEQUENCE [LARGE SCALE GENOMIC DNA]</scope>
    <source>
        <strain evidence="7 8">HSL3-1</strain>
    </source>
</reference>
<name>A0ABZ3HAC7_9BACT</name>
<dbReference type="InterPro" id="IPR017138">
    <property type="entry name" value="Asp_Glu_LeuTrfase"/>
</dbReference>
<dbReference type="InterPro" id="IPR007472">
    <property type="entry name" value="N-end_Aminoacyl_Trfase_C"/>
</dbReference>
<dbReference type="Pfam" id="PF04377">
    <property type="entry name" value="ATE_C"/>
    <property type="match status" value="1"/>
</dbReference>
<feature type="domain" description="N-end rule aminoacyl transferase C-terminal" evidence="6">
    <location>
        <begin position="107"/>
        <end position="228"/>
    </location>
</feature>
<dbReference type="SUPFAM" id="SSF55729">
    <property type="entry name" value="Acyl-CoA N-acyltransferases (Nat)"/>
    <property type="match status" value="1"/>
</dbReference>
<comment type="similarity">
    <text evidence="4">Belongs to the R-transferase family. Bpt subfamily.</text>
</comment>
<dbReference type="PANTHER" id="PTHR21367">
    <property type="entry name" value="ARGININE-TRNA-PROTEIN TRANSFERASE 1"/>
    <property type="match status" value="1"/>
</dbReference>
<evidence type="ECO:0000256" key="2">
    <source>
        <dbReference type="ARBA" id="ARBA00022679"/>
    </source>
</evidence>
<evidence type="ECO:0000259" key="5">
    <source>
        <dbReference type="Pfam" id="PF04376"/>
    </source>
</evidence>
<dbReference type="PANTHER" id="PTHR21367:SF1">
    <property type="entry name" value="ARGINYL-TRNA--PROTEIN TRANSFERASE 1"/>
    <property type="match status" value="1"/>
</dbReference>
<dbReference type="EC" id="2.3.2.29" evidence="4"/>
<dbReference type="HAMAP" id="MF_00689">
    <property type="entry name" value="Bpt"/>
    <property type="match status" value="1"/>
</dbReference>
<dbReference type="Pfam" id="PF04376">
    <property type="entry name" value="ATE_N"/>
    <property type="match status" value="1"/>
</dbReference>
<comment type="catalytic activity">
    <reaction evidence="4">
        <text>N-terminal L-aspartyl-[protein] + L-leucyl-tRNA(Leu) = N-terminal L-leucyl-L-aspartyl-[protein] + tRNA(Leu) + H(+)</text>
        <dbReference type="Rhea" id="RHEA:50420"/>
        <dbReference type="Rhea" id="RHEA-COMP:9613"/>
        <dbReference type="Rhea" id="RHEA-COMP:9622"/>
        <dbReference type="Rhea" id="RHEA-COMP:12669"/>
        <dbReference type="Rhea" id="RHEA-COMP:12674"/>
        <dbReference type="ChEBI" id="CHEBI:15378"/>
        <dbReference type="ChEBI" id="CHEBI:64720"/>
        <dbReference type="ChEBI" id="CHEBI:78442"/>
        <dbReference type="ChEBI" id="CHEBI:78494"/>
        <dbReference type="ChEBI" id="CHEBI:133042"/>
        <dbReference type="EC" id="2.3.2.29"/>
    </reaction>
</comment>
<dbReference type="GO" id="GO:0004057">
    <property type="term" value="F:arginyl-tRNA--protein transferase activity"/>
    <property type="evidence" value="ECO:0007669"/>
    <property type="project" value="UniProtKB-EC"/>
</dbReference>
<feature type="domain" description="N-end aminoacyl transferase N-terminal" evidence="5">
    <location>
        <begin position="18"/>
        <end position="86"/>
    </location>
</feature>
<keyword evidence="3 4" id="KW-0012">Acyltransferase</keyword>
<accession>A0ABZ3HAC7</accession>
<evidence type="ECO:0000259" key="6">
    <source>
        <dbReference type="Pfam" id="PF04377"/>
    </source>
</evidence>
<dbReference type="InterPro" id="IPR016181">
    <property type="entry name" value="Acyl_CoA_acyltransferase"/>
</dbReference>
<evidence type="ECO:0000256" key="1">
    <source>
        <dbReference type="ARBA" id="ARBA00022490"/>
    </source>
</evidence>
<gene>
    <name evidence="4" type="primary">bpt</name>
    <name evidence="7" type="ORF">WCY31_02025</name>
</gene>
<dbReference type="InterPro" id="IPR030700">
    <property type="entry name" value="N-end_Aminoacyl_Trfase"/>
</dbReference>
<keyword evidence="8" id="KW-1185">Reference proteome</keyword>
<dbReference type="Proteomes" id="UP001447842">
    <property type="component" value="Chromosome"/>
</dbReference>
<dbReference type="RefSeq" id="WP_345970586.1">
    <property type="nucleotide sequence ID" value="NZ_CP147920.1"/>
</dbReference>
<protein>
    <recommendedName>
        <fullName evidence="4">Aspartate/glutamate leucyltransferase</fullName>
        <ecNumber evidence="4">2.3.2.29</ecNumber>
    </recommendedName>
</protein>
<dbReference type="InterPro" id="IPR007471">
    <property type="entry name" value="N-end_Aminoacyl_Trfase_N"/>
</dbReference>
<dbReference type="EMBL" id="CP147920">
    <property type="protein sequence ID" value="XAU15485.1"/>
    <property type="molecule type" value="Genomic_DNA"/>
</dbReference>
<keyword evidence="1 4" id="KW-0963">Cytoplasm</keyword>
<dbReference type="PIRSF" id="PIRSF037208">
    <property type="entry name" value="ATE_pro_prd"/>
    <property type="match status" value="1"/>
</dbReference>
<comment type="function">
    <text evidence="4">Functions in the N-end rule pathway of protein degradation where it conjugates Leu from its aminoacyl-tRNA to the N-termini of proteins containing an N-terminal aspartate or glutamate.</text>
</comment>
<evidence type="ECO:0000313" key="8">
    <source>
        <dbReference type="Proteomes" id="UP001447842"/>
    </source>
</evidence>
<comment type="subcellular location">
    <subcellularLocation>
        <location evidence="4">Cytoplasm</location>
    </subcellularLocation>
</comment>
<sequence length="247" mass="29304">MKTQGANRLLKECALEEKCAYLPEQGQTTHYKIIAHCSPTYCDHLIRRGWRRFGEMFFRPICSDCRACESIKIDVAAYRFSRSEKRVLRKNEDLSVMIRRPGMSRKHLELFTDYHHYMHHHRGWDEQPVTPRNYYSSFVHGYNDFGYEVLYFDRERLIGVDLIDILPSGISSIYFYYDPEYAGRSLGKYSLLRQIKMAKERGLPWIYLGYYVEGCQSLMYKRAYTPLLQLQGRPADEETDIWTDLPS</sequence>
<keyword evidence="2 4" id="KW-0808">Transferase</keyword>
<dbReference type="NCBIfam" id="NF002344">
    <property type="entry name" value="PRK01305.2-1"/>
    <property type="match status" value="1"/>
</dbReference>
<proteinExistence type="inferred from homology"/>
<evidence type="ECO:0000313" key="7">
    <source>
        <dbReference type="EMBL" id="XAU15485.1"/>
    </source>
</evidence>
<evidence type="ECO:0000256" key="4">
    <source>
        <dbReference type="HAMAP-Rule" id="MF_00689"/>
    </source>
</evidence>
<dbReference type="NCBIfam" id="NF002346">
    <property type="entry name" value="PRK01305.2-3"/>
    <property type="match status" value="1"/>
</dbReference>
<evidence type="ECO:0000256" key="3">
    <source>
        <dbReference type="ARBA" id="ARBA00023315"/>
    </source>
</evidence>
<comment type="catalytic activity">
    <reaction evidence="4">
        <text>N-terminal L-glutamyl-[protein] + L-leucyl-tRNA(Leu) = N-terminal L-leucyl-L-glutamyl-[protein] + tRNA(Leu) + H(+)</text>
        <dbReference type="Rhea" id="RHEA:50412"/>
        <dbReference type="Rhea" id="RHEA-COMP:9613"/>
        <dbReference type="Rhea" id="RHEA-COMP:9622"/>
        <dbReference type="Rhea" id="RHEA-COMP:12664"/>
        <dbReference type="Rhea" id="RHEA-COMP:12668"/>
        <dbReference type="ChEBI" id="CHEBI:15378"/>
        <dbReference type="ChEBI" id="CHEBI:64721"/>
        <dbReference type="ChEBI" id="CHEBI:78442"/>
        <dbReference type="ChEBI" id="CHEBI:78494"/>
        <dbReference type="ChEBI" id="CHEBI:133041"/>
        <dbReference type="EC" id="2.3.2.29"/>
    </reaction>
</comment>
<organism evidence="7 8">
    <name type="scientific">Sulfurimonas diazotrophicus</name>
    <dbReference type="NCBI Taxonomy" id="3131939"/>
    <lineage>
        <taxon>Bacteria</taxon>
        <taxon>Pseudomonadati</taxon>
        <taxon>Campylobacterota</taxon>
        <taxon>Epsilonproteobacteria</taxon>
        <taxon>Campylobacterales</taxon>
        <taxon>Sulfurimonadaceae</taxon>
        <taxon>Sulfurimonas</taxon>
    </lineage>
</organism>